<feature type="compositionally biased region" description="Basic and acidic residues" evidence="6">
    <location>
        <begin position="129"/>
        <end position="139"/>
    </location>
</feature>
<dbReference type="GO" id="GO:0006352">
    <property type="term" value="P:DNA-templated transcription initiation"/>
    <property type="evidence" value="ECO:0007669"/>
    <property type="project" value="InterPro"/>
</dbReference>
<feature type="domain" description="RNA polymerase sigma factor 70 region 4 type 2" evidence="8">
    <location>
        <begin position="145"/>
        <end position="195"/>
    </location>
</feature>
<dbReference type="SUPFAM" id="SSF88946">
    <property type="entry name" value="Sigma2 domain of RNA polymerase sigma factors"/>
    <property type="match status" value="1"/>
</dbReference>
<dbReference type="Gene3D" id="1.10.1740.10">
    <property type="match status" value="1"/>
</dbReference>
<evidence type="ECO:0000259" key="7">
    <source>
        <dbReference type="Pfam" id="PF04542"/>
    </source>
</evidence>
<dbReference type="GO" id="GO:0016987">
    <property type="term" value="F:sigma factor activity"/>
    <property type="evidence" value="ECO:0007669"/>
    <property type="project" value="UniProtKB-KW"/>
</dbReference>
<feature type="region of interest" description="Disordered" evidence="6">
    <location>
        <begin position="107"/>
        <end position="139"/>
    </location>
</feature>
<evidence type="ECO:0000256" key="5">
    <source>
        <dbReference type="ARBA" id="ARBA00023163"/>
    </source>
</evidence>
<dbReference type="PANTHER" id="PTHR43133">
    <property type="entry name" value="RNA POLYMERASE ECF-TYPE SIGMA FACTO"/>
    <property type="match status" value="1"/>
</dbReference>
<dbReference type="AlphaFoldDB" id="A0A6J6C3L8"/>
<dbReference type="InterPro" id="IPR013249">
    <property type="entry name" value="RNA_pol_sigma70_r4_t2"/>
</dbReference>
<feature type="domain" description="RNA polymerase sigma-70 region 2" evidence="7">
    <location>
        <begin position="41"/>
        <end position="108"/>
    </location>
</feature>
<evidence type="ECO:0000256" key="2">
    <source>
        <dbReference type="ARBA" id="ARBA00023015"/>
    </source>
</evidence>
<keyword evidence="4" id="KW-0238">DNA-binding</keyword>
<comment type="similarity">
    <text evidence="1">Belongs to the sigma-70 factor family. ECF subfamily.</text>
</comment>
<dbReference type="Pfam" id="PF04542">
    <property type="entry name" value="Sigma70_r2"/>
    <property type="match status" value="1"/>
</dbReference>
<dbReference type="NCBIfam" id="TIGR02937">
    <property type="entry name" value="sigma70-ECF"/>
    <property type="match status" value="1"/>
</dbReference>
<sequence length="232" mass="25748">MLTIPTMDPRLDPLDQPSDVVALQTGPRRAGDTEATELDALFRLHYGRLVRALTLVAGDRELAADAVQEAFVKAHLRWRRLQHYDDPVGWIRRVAINCLRDGHRRRGRKEQALERLHGDATRGAQTDTDSTHEAMSRRTGDTDGVMALLQALPRQQRICVALFHVDGLSVAEVADALGISEGAVKFHLHQGRERLRSTPGLRAGRTTPDLPPPHPHDLPPHDLPPHDGGPRP</sequence>
<dbReference type="CDD" id="cd06171">
    <property type="entry name" value="Sigma70_r4"/>
    <property type="match status" value="1"/>
</dbReference>
<evidence type="ECO:0000313" key="9">
    <source>
        <dbReference type="EMBL" id="CAB4545900.1"/>
    </source>
</evidence>
<evidence type="ECO:0000259" key="8">
    <source>
        <dbReference type="Pfam" id="PF08281"/>
    </source>
</evidence>
<dbReference type="InterPro" id="IPR014284">
    <property type="entry name" value="RNA_pol_sigma-70_dom"/>
</dbReference>
<dbReference type="Gene3D" id="1.10.10.10">
    <property type="entry name" value="Winged helix-like DNA-binding domain superfamily/Winged helix DNA-binding domain"/>
    <property type="match status" value="1"/>
</dbReference>
<gene>
    <name evidence="9" type="ORF">UFOPK1493_00676</name>
</gene>
<dbReference type="GO" id="GO:0003677">
    <property type="term" value="F:DNA binding"/>
    <property type="evidence" value="ECO:0007669"/>
    <property type="project" value="UniProtKB-KW"/>
</dbReference>
<dbReference type="PANTHER" id="PTHR43133:SF50">
    <property type="entry name" value="ECF RNA POLYMERASE SIGMA FACTOR SIGM"/>
    <property type="match status" value="1"/>
</dbReference>
<dbReference type="Pfam" id="PF08281">
    <property type="entry name" value="Sigma70_r4_2"/>
    <property type="match status" value="1"/>
</dbReference>
<evidence type="ECO:0000256" key="4">
    <source>
        <dbReference type="ARBA" id="ARBA00023125"/>
    </source>
</evidence>
<feature type="region of interest" description="Disordered" evidence="6">
    <location>
        <begin position="190"/>
        <end position="232"/>
    </location>
</feature>
<accession>A0A6J6C3L8</accession>
<dbReference type="SUPFAM" id="SSF88659">
    <property type="entry name" value="Sigma3 and sigma4 domains of RNA polymerase sigma factors"/>
    <property type="match status" value="1"/>
</dbReference>
<evidence type="ECO:0000256" key="1">
    <source>
        <dbReference type="ARBA" id="ARBA00010641"/>
    </source>
</evidence>
<dbReference type="InterPro" id="IPR007627">
    <property type="entry name" value="RNA_pol_sigma70_r2"/>
</dbReference>
<evidence type="ECO:0000256" key="6">
    <source>
        <dbReference type="SAM" id="MobiDB-lite"/>
    </source>
</evidence>
<evidence type="ECO:0000256" key="3">
    <source>
        <dbReference type="ARBA" id="ARBA00023082"/>
    </source>
</evidence>
<name>A0A6J6C3L8_9ZZZZ</name>
<dbReference type="InterPro" id="IPR013324">
    <property type="entry name" value="RNA_pol_sigma_r3/r4-like"/>
</dbReference>
<dbReference type="InterPro" id="IPR036388">
    <property type="entry name" value="WH-like_DNA-bd_sf"/>
</dbReference>
<dbReference type="InterPro" id="IPR013325">
    <property type="entry name" value="RNA_pol_sigma_r2"/>
</dbReference>
<feature type="compositionally biased region" description="Basic and acidic residues" evidence="6">
    <location>
        <begin position="109"/>
        <end position="120"/>
    </location>
</feature>
<keyword evidence="3" id="KW-0731">Sigma factor</keyword>
<organism evidence="9">
    <name type="scientific">freshwater metagenome</name>
    <dbReference type="NCBI Taxonomy" id="449393"/>
    <lineage>
        <taxon>unclassified sequences</taxon>
        <taxon>metagenomes</taxon>
        <taxon>ecological metagenomes</taxon>
    </lineage>
</organism>
<keyword evidence="2" id="KW-0805">Transcription regulation</keyword>
<reference evidence="9" key="1">
    <citation type="submission" date="2020-05" db="EMBL/GenBank/DDBJ databases">
        <authorList>
            <person name="Chiriac C."/>
            <person name="Salcher M."/>
            <person name="Ghai R."/>
            <person name="Kavagutti S V."/>
        </authorList>
    </citation>
    <scope>NUCLEOTIDE SEQUENCE</scope>
</reference>
<keyword evidence="5" id="KW-0804">Transcription</keyword>
<feature type="compositionally biased region" description="Basic and acidic residues" evidence="6">
    <location>
        <begin position="214"/>
        <end position="232"/>
    </location>
</feature>
<dbReference type="InterPro" id="IPR039425">
    <property type="entry name" value="RNA_pol_sigma-70-like"/>
</dbReference>
<dbReference type="EMBL" id="CAEZSR010000014">
    <property type="protein sequence ID" value="CAB4545900.1"/>
    <property type="molecule type" value="Genomic_DNA"/>
</dbReference>
<proteinExistence type="inferred from homology"/>
<protein>
    <submittedName>
        <fullName evidence="9">Unannotated protein</fullName>
    </submittedName>
</protein>